<accession>A0A9D9J2D4</accession>
<keyword evidence="5" id="KW-0255">Endonuclease</keyword>
<dbReference type="GO" id="GO:0004519">
    <property type="term" value="F:endonuclease activity"/>
    <property type="evidence" value="ECO:0007669"/>
    <property type="project" value="UniProtKB-KW"/>
</dbReference>
<evidence type="ECO:0000313" key="5">
    <source>
        <dbReference type="EMBL" id="MBO8484855.1"/>
    </source>
</evidence>
<dbReference type="Proteomes" id="UP000823750">
    <property type="component" value="Unassembled WGS sequence"/>
</dbReference>
<dbReference type="Gene3D" id="2.60.40.10">
    <property type="entry name" value="Immunoglobulins"/>
    <property type="match status" value="1"/>
</dbReference>
<dbReference type="EMBL" id="JADILX010000006">
    <property type="protein sequence ID" value="MBO8484855.1"/>
    <property type="molecule type" value="Genomic_DNA"/>
</dbReference>
<feature type="compositionally biased region" description="Polar residues" evidence="3">
    <location>
        <begin position="77"/>
        <end position="87"/>
    </location>
</feature>
<feature type="region of interest" description="Disordered" evidence="3">
    <location>
        <begin position="69"/>
        <end position="88"/>
    </location>
</feature>
<dbReference type="SUPFAM" id="SSF54060">
    <property type="entry name" value="His-Me finger endonucleases"/>
    <property type="match status" value="1"/>
</dbReference>
<dbReference type="InterPro" id="IPR040255">
    <property type="entry name" value="Non-specific_endonuclease"/>
</dbReference>
<comment type="caution">
    <text evidence="5">The sequence shown here is derived from an EMBL/GenBank/DDBJ whole genome shotgun (WGS) entry which is preliminary data.</text>
</comment>
<dbReference type="Gene3D" id="3.40.570.10">
    <property type="entry name" value="Extracellular Endonuclease, subunit A"/>
    <property type="match status" value="1"/>
</dbReference>
<proteinExistence type="predicted"/>
<dbReference type="InterPro" id="IPR044929">
    <property type="entry name" value="DNA/RNA_non-sp_Endonuclease_sf"/>
</dbReference>
<dbReference type="InterPro" id="IPR013783">
    <property type="entry name" value="Ig-like_fold"/>
</dbReference>
<evidence type="ECO:0000259" key="4">
    <source>
        <dbReference type="Pfam" id="PF01223"/>
    </source>
</evidence>
<protein>
    <submittedName>
        <fullName evidence="5">DNA/RNA non-specific endonuclease</fullName>
    </submittedName>
</protein>
<dbReference type="AlphaFoldDB" id="A0A9D9J2D4"/>
<dbReference type="GO" id="GO:0016787">
    <property type="term" value="F:hydrolase activity"/>
    <property type="evidence" value="ECO:0007669"/>
    <property type="project" value="InterPro"/>
</dbReference>
<dbReference type="PANTHER" id="PTHR13966">
    <property type="entry name" value="ENDONUCLEASE RELATED"/>
    <property type="match status" value="1"/>
</dbReference>
<dbReference type="InterPro" id="IPR001604">
    <property type="entry name" value="Endo_G_ENPP1-like_dom"/>
</dbReference>
<keyword evidence="2" id="KW-0479">Metal-binding</keyword>
<feature type="domain" description="DNA/RNA non-specific endonuclease/pyrophosphatase/phosphodiesterase" evidence="4">
    <location>
        <begin position="348"/>
        <end position="611"/>
    </location>
</feature>
<dbReference type="InterPro" id="IPR044925">
    <property type="entry name" value="His-Me_finger_sf"/>
</dbReference>
<gene>
    <name evidence="5" type="ORF">IAB78_00325</name>
</gene>
<keyword evidence="5" id="KW-0378">Hydrolase</keyword>
<evidence type="ECO:0000256" key="1">
    <source>
        <dbReference type="PIRSR" id="PIRSR640255-1"/>
    </source>
</evidence>
<dbReference type="GO" id="GO:0003676">
    <property type="term" value="F:nucleic acid binding"/>
    <property type="evidence" value="ECO:0007669"/>
    <property type="project" value="InterPro"/>
</dbReference>
<dbReference type="GO" id="GO:0046872">
    <property type="term" value="F:metal ion binding"/>
    <property type="evidence" value="ECO:0007669"/>
    <property type="project" value="UniProtKB-KW"/>
</dbReference>
<evidence type="ECO:0000256" key="3">
    <source>
        <dbReference type="SAM" id="MobiDB-lite"/>
    </source>
</evidence>
<name>A0A9D9J2D4_9BACT</name>
<feature type="active site" description="Proton acceptor" evidence="1">
    <location>
        <position position="441"/>
    </location>
</feature>
<dbReference type="PANTHER" id="PTHR13966:SF5">
    <property type="entry name" value="ENDONUCLEASE G, MITOCHONDRIAL"/>
    <property type="match status" value="1"/>
</dbReference>
<dbReference type="Pfam" id="PF01223">
    <property type="entry name" value="Endonuclease_NS"/>
    <property type="match status" value="1"/>
</dbReference>
<reference evidence="5" key="2">
    <citation type="journal article" date="2021" name="PeerJ">
        <title>Extensive microbial diversity within the chicken gut microbiome revealed by metagenomics and culture.</title>
        <authorList>
            <person name="Gilroy R."/>
            <person name="Ravi A."/>
            <person name="Getino M."/>
            <person name="Pursley I."/>
            <person name="Horton D.L."/>
            <person name="Alikhan N.F."/>
            <person name="Baker D."/>
            <person name="Gharbi K."/>
            <person name="Hall N."/>
            <person name="Watson M."/>
            <person name="Adriaenssens E.M."/>
            <person name="Foster-Nyarko E."/>
            <person name="Jarju S."/>
            <person name="Secka A."/>
            <person name="Antonio M."/>
            <person name="Oren A."/>
            <person name="Chaudhuri R.R."/>
            <person name="La Ragione R."/>
            <person name="Hildebrand F."/>
            <person name="Pallen M.J."/>
        </authorList>
    </citation>
    <scope>NUCLEOTIDE SEQUENCE</scope>
    <source>
        <strain evidence="5">B2-16538</strain>
    </source>
</reference>
<feature type="binding site" evidence="2">
    <location>
        <position position="478"/>
    </location>
    <ligand>
        <name>Mg(2+)</name>
        <dbReference type="ChEBI" id="CHEBI:18420"/>
        <note>catalytic</note>
    </ligand>
</feature>
<organism evidence="5 6">
    <name type="scientific">Candidatus Cryptobacteroides excrementavium</name>
    <dbReference type="NCBI Taxonomy" id="2840759"/>
    <lineage>
        <taxon>Bacteria</taxon>
        <taxon>Pseudomonadati</taxon>
        <taxon>Bacteroidota</taxon>
        <taxon>Bacteroidia</taxon>
        <taxon>Bacteroidales</taxon>
        <taxon>Candidatus Cryptobacteroides</taxon>
    </lineage>
</organism>
<feature type="region of interest" description="Disordered" evidence="3">
    <location>
        <begin position="112"/>
        <end position="138"/>
    </location>
</feature>
<keyword evidence="5" id="KW-0540">Nuclease</keyword>
<evidence type="ECO:0000256" key="2">
    <source>
        <dbReference type="PIRSR" id="PIRSR640255-2"/>
    </source>
</evidence>
<dbReference type="PROSITE" id="PS51257">
    <property type="entry name" value="PROKAR_LIPOPROTEIN"/>
    <property type="match status" value="1"/>
</dbReference>
<reference evidence="5" key="1">
    <citation type="submission" date="2020-10" db="EMBL/GenBank/DDBJ databases">
        <authorList>
            <person name="Gilroy R."/>
        </authorList>
    </citation>
    <scope>NUCLEOTIDE SEQUENCE</scope>
    <source>
        <strain evidence="5">B2-16538</strain>
    </source>
</reference>
<sequence length="629" mass="70539">MGKYFYMWMAMAAGIAAAVSCEETPEDFAPADLTVSVENITFDPEDSGANTFTVSSNAAWRVSCSSSALQTDKESGNPGTSRVTVTSAPEGESVITIYTILRGDGDRTERKTVNVSYHPDGSGDDPGTDPVPPDTEPEDIIYYEDFDGATSNDYYYIDQSDMYINKTGSGAGEVEYSGRSIQIRNNYPSRGYTGASGENALYFTSDGLEMKIAHIALPAGENSFRLTFGNSSNPDMPFNENEDIRLSIANQDNVEAGVRYSRNSTSSGWALCTSDFTISGTVPSHIDLIFGGDWQIRIDDVKLIPLDAQASQTISFENRQYPWPELPETLSPSSDYKYITHRANTVKTGQEVRNYTACYDTRRHNPMWVASAHHACYLEGSGRTYPDPWRPDPEMTEAQQSIIYPYDYAAWPWDANGNKPEDGSYYWSANYYTDEYFTKGHLLKSDDRRGRESDLNIQTFYPTNISPEMYLHVWDEGNGETSTWTIVENLLSYDWTGSRDTVYVVTGCWYGDESHTAIDASDNGQRTDKSKTCIVPEARYRVILKTKSGNTGKPVAECSASELTAIGFWYPQYFPGENSRRKPDRSEWIFSVSKIEDKIGNVFDFFPTVDEAVKETYDISLWEGLEEQF</sequence>
<evidence type="ECO:0000313" key="6">
    <source>
        <dbReference type="Proteomes" id="UP000823750"/>
    </source>
</evidence>